<dbReference type="InterPro" id="IPR015424">
    <property type="entry name" value="PyrdxlP-dep_Trfase"/>
</dbReference>
<keyword evidence="2" id="KW-0032">Aminotransferase</keyword>
<dbReference type="InterPro" id="IPR000192">
    <property type="entry name" value="Aminotrans_V_dom"/>
</dbReference>
<sequence>MLQALRAQLDLDGRVYFNHGGQGLLPESSLERLIWCYRHWRRCGPFSQQAERLAAEQVQRTRETLAAQLGVAGSTLSWAESTSHSLNIALWGLDWRPGDGLLVSDCEHPGALAPACRVAERFGLQRQSVALSPAADPLAAVEAALQPNTRLVLLSHVLWNSGRVLPVAQITRLCRERGVLVLWDGAQAAGVLPLDYSQVDLYASTCHKWWMGPAGTGFLYISEQVRPRLQPTYVGWRSAERYWPDPTWYPDGRAFEVATIPVELLAALEQSLALHAQAGSADLRARAIRDLAGQLWEGLKADPKVERLAEQPPEAGLVCWRPKRALTFADLRSRVQWLEARGIFVRAIPQPLCLRASVHYFNTTGEIAALLEALDRLD</sequence>
<gene>
    <name evidence="2" type="ORF">ISF26_03845</name>
</gene>
<keyword evidence="3" id="KW-1185">Reference proteome</keyword>
<dbReference type="GO" id="GO:0008483">
    <property type="term" value="F:transaminase activity"/>
    <property type="evidence" value="ECO:0007669"/>
    <property type="project" value="UniProtKB-KW"/>
</dbReference>
<feature type="domain" description="Aminotransferase class V" evidence="1">
    <location>
        <begin position="21"/>
        <end position="367"/>
    </location>
</feature>
<dbReference type="Gene3D" id="3.90.1150.10">
    <property type="entry name" value="Aspartate Aminotransferase, domain 1"/>
    <property type="match status" value="1"/>
</dbReference>
<evidence type="ECO:0000259" key="1">
    <source>
        <dbReference type="Pfam" id="PF00266"/>
    </source>
</evidence>
<dbReference type="Pfam" id="PF00266">
    <property type="entry name" value="Aminotran_5"/>
    <property type="match status" value="1"/>
</dbReference>
<dbReference type="SUPFAM" id="SSF53383">
    <property type="entry name" value="PLP-dependent transferases"/>
    <property type="match status" value="1"/>
</dbReference>
<dbReference type="Gene3D" id="3.40.640.10">
    <property type="entry name" value="Type I PLP-dependent aspartate aminotransferase-like (Major domain)"/>
    <property type="match status" value="1"/>
</dbReference>
<evidence type="ECO:0000313" key="2">
    <source>
        <dbReference type="EMBL" id="UFP95393.1"/>
    </source>
</evidence>
<keyword evidence="2" id="KW-0808">Transferase</keyword>
<dbReference type="EMBL" id="CP063845">
    <property type="protein sequence ID" value="UFP95393.1"/>
    <property type="molecule type" value="Genomic_DNA"/>
</dbReference>
<dbReference type="Proteomes" id="UP001054846">
    <property type="component" value="Chromosome"/>
</dbReference>
<dbReference type="PANTHER" id="PTHR43586:SF4">
    <property type="entry name" value="ISOPENICILLIN N EPIMERASE"/>
    <property type="match status" value="1"/>
</dbReference>
<reference evidence="2 3" key="1">
    <citation type="journal article" date="2021" name="Genome Biol. Evol.">
        <title>Complete Genome Sequencing of a Novel Gloeobacter Species from a Waterfall Cave in Mexico.</title>
        <authorList>
            <person name="Saw J.H."/>
            <person name="Cardona T."/>
            <person name="Montejano G."/>
        </authorList>
    </citation>
    <scope>NUCLEOTIDE SEQUENCE [LARGE SCALE GENOMIC DNA]</scope>
    <source>
        <strain evidence="2">MG652769</strain>
    </source>
</reference>
<dbReference type="RefSeq" id="WP_230842618.1">
    <property type="nucleotide sequence ID" value="NZ_CP063845.1"/>
</dbReference>
<accession>A0ABY3PNW0</accession>
<protein>
    <submittedName>
        <fullName evidence="2">Aminotransferase class V-fold PLP-dependent enzyme</fullName>
    </submittedName>
</protein>
<evidence type="ECO:0000313" key="3">
    <source>
        <dbReference type="Proteomes" id="UP001054846"/>
    </source>
</evidence>
<name>A0ABY3PNW0_9CYAN</name>
<dbReference type="PANTHER" id="PTHR43586">
    <property type="entry name" value="CYSTEINE DESULFURASE"/>
    <property type="match status" value="1"/>
</dbReference>
<proteinExistence type="predicted"/>
<dbReference type="InterPro" id="IPR015422">
    <property type="entry name" value="PyrdxlP-dep_Trfase_small"/>
</dbReference>
<dbReference type="InterPro" id="IPR015421">
    <property type="entry name" value="PyrdxlP-dep_Trfase_major"/>
</dbReference>
<organism evidence="2 3">
    <name type="scientific">Gloeobacter morelensis MG652769</name>
    <dbReference type="NCBI Taxonomy" id="2781736"/>
    <lineage>
        <taxon>Bacteria</taxon>
        <taxon>Bacillati</taxon>
        <taxon>Cyanobacteriota</taxon>
        <taxon>Cyanophyceae</taxon>
        <taxon>Gloeobacterales</taxon>
        <taxon>Gloeobacteraceae</taxon>
        <taxon>Gloeobacter</taxon>
        <taxon>Gloeobacter morelensis</taxon>
    </lineage>
</organism>